<reference evidence="7 8" key="1">
    <citation type="journal article" date="2016" name="Nat. Commun.">
        <title>Thousands of microbial genomes shed light on interconnected biogeochemical processes in an aquifer system.</title>
        <authorList>
            <person name="Anantharaman K."/>
            <person name="Brown C.T."/>
            <person name="Hug L.A."/>
            <person name="Sharon I."/>
            <person name="Castelle C.J."/>
            <person name="Probst A.J."/>
            <person name="Thomas B.C."/>
            <person name="Singh A."/>
            <person name="Wilkins M.J."/>
            <person name="Karaoz U."/>
            <person name="Brodie E.L."/>
            <person name="Williams K.H."/>
            <person name="Hubbard S.S."/>
            <person name="Banfield J.F."/>
        </authorList>
    </citation>
    <scope>NUCLEOTIDE SEQUENCE [LARGE SCALE GENOMIC DNA]</scope>
</reference>
<evidence type="ECO:0000313" key="7">
    <source>
        <dbReference type="EMBL" id="OGL52654.1"/>
    </source>
</evidence>
<feature type="binding site" evidence="5">
    <location>
        <position position="157"/>
    </location>
    <ligand>
        <name>Mg(2+)</name>
        <dbReference type="ChEBI" id="CHEBI:18420"/>
    </ligand>
</feature>
<evidence type="ECO:0000256" key="4">
    <source>
        <dbReference type="PIRSR" id="PIRSR015582-1"/>
    </source>
</evidence>
<feature type="binding site" evidence="5">
    <location>
        <position position="130"/>
    </location>
    <ligand>
        <name>Mg(2+)</name>
        <dbReference type="ChEBI" id="CHEBI:18420"/>
    </ligand>
</feature>
<dbReference type="InterPro" id="IPR040442">
    <property type="entry name" value="Pyrv_kinase-like_dom_sf"/>
</dbReference>
<evidence type="ECO:0000256" key="3">
    <source>
        <dbReference type="ARBA" id="ARBA00022842"/>
    </source>
</evidence>
<comment type="cofactor">
    <cofactor evidence="1">
        <name>Mg(2+)</name>
        <dbReference type="ChEBI" id="CHEBI:18420"/>
    </cofactor>
</comment>
<dbReference type="PANTHER" id="PTHR32308:SF0">
    <property type="entry name" value="HPCH_HPAI ALDOLASE_CITRATE LYASE DOMAIN-CONTAINING PROTEIN"/>
    <property type="match status" value="1"/>
</dbReference>
<dbReference type="Pfam" id="PF03328">
    <property type="entry name" value="HpcH_HpaI"/>
    <property type="match status" value="1"/>
</dbReference>
<feature type="binding site" evidence="4">
    <location>
        <position position="130"/>
    </location>
    <ligand>
        <name>substrate</name>
    </ligand>
</feature>
<dbReference type="EMBL" id="MGDI01000031">
    <property type="protein sequence ID" value="OGL52654.1"/>
    <property type="molecule type" value="Genomic_DNA"/>
</dbReference>
<evidence type="ECO:0000313" key="8">
    <source>
        <dbReference type="Proteomes" id="UP000178082"/>
    </source>
</evidence>
<accession>A0A1F7SHE1</accession>
<dbReference type="InterPro" id="IPR015813">
    <property type="entry name" value="Pyrv/PenolPyrv_kinase-like_dom"/>
</dbReference>
<organism evidence="7 8">
    <name type="scientific">Candidatus Schekmanbacteria bacterium RIFCSPLOWO2_12_FULL_38_15</name>
    <dbReference type="NCBI Taxonomy" id="1817883"/>
    <lineage>
        <taxon>Bacteria</taxon>
        <taxon>Candidatus Schekmaniibacteriota</taxon>
    </lineage>
</organism>
<keyword evidence="2 5" id="KW-0479">Metal-binding</keyword>
<gene>
    <name evidence="7" type="ORF">A3G31_11895</name>
</gene>
<name>A0A1F7SHE1_9BACT</name>
<dbReference type="SUPFAM" id="SSF51621">
    <property type="entry name" value="Phosphoenolpyruvate/pyruvate domain"/>
    <property type="match status" value="1"/>
</dbReference>
<evidence type="ECO:0000256" key="2">
    <source>
        <dbReference type="ARBA" id="ARBA00022723"/>
    </source>
</evidence>
<dbReference type="InterPro" id="IPR005000">
    <property type="entry name" value="Aldolase/citrate-lyase_domain"/>
</dbReference>
<proteinExistence type="predicted"/>
<dbReference type="GO" id="GO:0000287">
    <property type="term" value="F:magnesium ion binding"/>
    <property type="evidence" value="ECO:0007669"/>
    <property type="project" value="TreeGrafter"/>
</dbReference>
<dbReference type="GO" id="GO:0003824">
    <property type="term" value="F:catalytic activity"/>
    <property type="evidence" value="ECO:0007669"/>
    <property type="project" value="InterPro"/>
</dbReference>
<comment type="caution">
    <text evidence="7">The sequence shown here is derived from an EMBL/GenBank/DDBJ whole genome shotgun (WGS) entry which is preliminary data.</text>
</comment>
<keyword evidence="3 5" id="KW-0460">Magnesium</keyword>
<evidence type="ECO:0000259" key="6">
    <source>
        <dbReference type="Pfam" id="PF03328"/>
    </source>
</evidence>
<feature type="domain" description="HpcH/HpaI aldolase/citrate lyase" evidence="6">
    <location>
        <begin position="6"/>
        <end position="225"/>
    </location>
</feature>
<feature type="binding site" evidence="4">
    <location>
        <position position="67"/>
    </location>
    <ligand>
        <name>substrate</name>
    </ligand>
</feature>
<dbReference type="GO" id="GO:0006107">
    <property type="term" value="P:oxaloacetate metabolic process"/>
    <property type="evidence" value="ECO:0007669"/>
    <property type="project" value="TreeGrafter"/>
</dbReference>
<dbReference type="AlphaFoldDB" id="A0A1F7SHE1"/>
<dbReference type="STRING" id="1817883.A3G31_11895"/>
<evidence type="ECO:0000256" key="1">
    <source>
        <dbReference type="ARBA" id="ARBA00001946"/>
    </source>
</evidence>
<evidence type="ECO:0000256" key="5">
    <source>
        <dbReference type="PIRSR" id="PIRSR015582-2"/>
    </source>
</evidence>
<sequence>MERLRRSMLYIPGSSMKMLEKAKGLEADSLIIDLEDAVALSQKEAARKTVVSALKSLDFGDKERNVRINAISTPFGRDDIKAVVGAKPDGLVIPKVNSAEDVKEVEALVDVAEKECGIDKDKIYLLAMIETPLAIVNIEGIASSSKRLKAMLFGAADYTKETRGKITKERLELIYPLNRMVIAARIAGIDAIDSPYFNVKDEEGLIYHTKIVRNMGYDGKSVIHPAQIKPVNEIFTPTKEDVEFAKKAIEAFKEAEAKGIGATVVDGQLVERLHVETAKRTLTIAQKAGIV</sequence>
<dbReference type="PANTHER" id="PTHR32308">
    <property type="entry name" value="LYASE BETA SUBUNIT, PUTATIVE (AFU_ORTHOLOGUE AFUA_4G13030)-RELATED"/>
    <property type="match status" value="1"/>
</dbReference>
<dbReference type="Proteomes" id="UP000178082">
    <property type="component" value="Unassembled WGS sequence"/>
</dbReference>
<dbReference type="Gene3D" id="3.20.20.60">
    <property type="entry name" value="Phosphoenolpyruvate-binding domains"/>
    <property type="match status" value="1"/>
</dbReference>
<protein>
    <recommendedName>
        <fullName evidence="6">HpcH/HpaI aldolase/citrate lyase domain-containing protein</fullName>
    </recommendedName>
</protein>
<dbReference type="PIRSF" id="PIRSF015582">
    <property type="entry name" value="Cit_lyase_B"/>
    <property type="match status" value="1"/>
</dbReference>
<dbReference type="InterPro" id="IPR011206">
    <property type="entry name" value="Citrate_lyase_beta/mcl1/mcl2"/>
</dbReference>